<comment type="similarity">
    <text evidence="8 9">Belongs to the TonB-dependent receptor family.</text>
</comment>
<keyword evidence="4 8" id="KW-0812">Transmembrane</keyword>
<organism evidence="12 13">
    <name type="scientific">Symbiopectobacterium purcellii</name>
    <dbReference type="NCBI Taxonomy" id="2871826"/>
    <lineage>
        <taxon>Bacteria</taxon>
        <taxon>Pseudomonadati</taxon>
        <taxon>Pseudomonadota</taxon>
        <taxon>Gammaproteobacteria</taxon>
        <taxon>Enterobacterales</taxon>
        <taxon>Enterobacteriaceae</taxon>
    </lineage>
</organism>
<evidence type="ECO:0000259" key="11">
    <source>
        <dbReference type="Pfam" id="PF07715"/>
    </source>
</evidence>
<dbReference type="PANTHER" id="PTHR47234">
    <property type="match status" value="1"/>
</dbReference>
<proteinExistence type="inferred from homology"/>
<dbReference type="Gene3D" id="2.170.130.10">
    <property type="entry name" value="TonB-dependent receptor, plug domain"/>
    <property type="match status" value="1"/>
</dbReference>
<dbReference type="Pfam" id="PF07715">
    <property type="entry name" value="Plug"/>
    <property type="match status" value="1"/>
</dbReference>
<dbReference type="InterPro" id="IPR000531">
    <property type="entry name" value="Beta-barrel_TonB"/>
</dbReference>
<dbReference type="RefSeq" id="WP_222158296.1">
    <property type="nucleotide sequence ID" value="NZ_CP081864.1"/>
</dbReference>
<dbReference type="Pfam" id="PF00593">
    <property type="entry name" value="TonB_dep_Rec_b-barrel"/>
    <property type="match status" value="1"/>
</dbReference>
<evidence type="ECO:0000256" key="3">
    <source>
        <dbReference type="ARBA" id="ARBA00022452"/>
    </source>
</evidence>
<keyword evidence="5 9" id="KW-0798">TonB box</keyword>
<protein>
    <submittedName>
        <fullName evidence="12">TonB-dependent receptor</fullName>
    </submittedName>
</protein>
<dbReference type="InterPro" id="IPR012910">
    <property type="entry name" value="Plug_dom"/>
</dbReference>
<evidence type="ECO:0000259" key="10">
    <source>
        <dbReference type="Pfam" id="PF00593"/>
    </source>
</evidence>
<keyword evidence="13" id="KW-1185">Reference proteome</keyword>
<dbReference type="EMBL" id="CP081864">
    <property type="protein sequence ID" value="QZN95189.1"/>
    <property type="molecule type" value="Genomic_DNA"/>
</dbReference>
<keyword evidence="6 8" id="KW-0472">Membrane</keyword>
<evidence type="ECO:0000256" key="9">
    <source>
        <dbReference type="RuleBase" id="RU003357"/>
    </source>
</evidence>
<dbReference type="SUPFAM" id="SSF56935">
    <property type="entry name" value="Porins"/>
    <property type="match status" value="1"/>
</dbReference>
<reference evidence="12 13" key="1">
    <citation type="submission" date="2021-08" db="EMBL/GenBank/DDBJ databases">
        <title>Culture and genomic analysis of Symbiopectobacterium purcellii sp. nov. gen. nov., isolated from the leafhopper Empoasca decipiens.</title>
        <authorList>
            <person name="Nadal-Jimenez P."/>
            <person name="Siozios S."/>
            <person name="Halliday N."/>
            <person name="Camara M."/>
            <person name="Hurst G.D.D."/>
        </authorList>
    </citation>
    <scope>NUCLEOTIDE SEQUENCE [LARGE SCALE GENOMIC DNA]</scope>
    <source>
        <strain evidence="12 13">SyEd1</strain>
    </source>
</reference>
<keyword evidence="3 8" id="KW-1134">Transmembrane beta strand</keyword>
<evidence type="ECO:0000256" key="2">
    <source>
        <dbReference type="ARBA" id="ARBA00022448"/>
    </source>
</evidence>
<keyword evidence="2 8" id="KW-0813">Transport</keyword>
<evidence type="ECO:0000313" key="13">
    <source>
        <dbReference type="Proteomes" id="UP000825886"/>
    </source>
</evidence>
<accession>A0ABX9AKL6</accession>
<evidence type="ECO:0000256" key="1">
    <source>
        <dbReference type="ARBA" id="ARBA00004571"/>
    </source>
</evidence>
<dbReference type="PROSITE" id="PS52016">
    <property type="entry name" value="TONB_DEPENDENT_REC_3"/>
    <property type="match status" value="1"/>
</dbReference>
<evidence type="ECO:0000256" key="8">
    <source>
        <dbReference type="PROSITE-ProRule" id="PRU01360"/>
    </source>
</evidence>
<name>A0ABX9AKL6_9ENTR</name>
<dbReference type="InterPro" id="IPR036942">
    <property type="entry name" value="Beta-barrel_TonB_sf"/>
</dbReference>
<dbReference type="PANTHER" id="PTHR47234:SF1">
    <property type="entry name" value="TONB-DEPENDENT RECEPTOR"/>
    <property type="match status" value="1"/>
</dbReference>
<evidence type="ECO:0000256" key="4">
    <source>
        <dbReference type="ARBA" id="ARBA00022692"/>
    </source>
</evidence>
<dbReference type="Gene3D" id="2.40.170.20">
    <property type="entry name" value="TonB-dependent receptor, beta-barrel domain"/>
    <property type="match status" value="1"/>
</dbReference>
<evidence type="ECO:0000256" key="7">
    <source>
        <dbReference type="ARBA" id="ARBA00023237"/>
    </source>
</evidence>
<dbReference type="Proteomes" id="UP000825886">
    <property type="component" value="Chromosome"/>
</dbReference>
<dbReference type="InterPro" id="IPR037066">
    <property type="entry name" value="Plug_dom_sf"/>
</dbReference>
<comment type="subcellular location">
    <subcellularLocation>
        <location evidence="1 8">Cell outer membrane</location>
        <topology evidence="1 8">Multi-pass membrane protein</topology>
    </subcellularLocation>
</comment>
<evidence type="ECO:0000256" key="6">
    <source>
        <dbReference type="ARBA" id="ARBA00023136"/>
    </source>
</evidence>
<feature type="domain" description="TonB-dependent receptor plug" evidence="11">
    <location>
        <begin position="87"/>
        <end position="204"/>
    </location>
</feature>
<keyword evidence="7 8" id="KW-0998">Cell outer membrane</keyword>
<evidence type="ECO:0000256" key="5">
    <source>
        <dbReference type="ARBA" id="ARBA00023077"/>
    </source>
</evidence>
<dbReference type="InterPro" id="IPR039426">
    <property type="entry name" value="TonB-dep_rcpt-like"/>
</dbReference>
<gene>
    <name evidence="12" type="ORF">K6K13_18505</name>
</gene>
<sequence>MSGLNAMVLKKTTRIIRNKLYLSLAISLLAPIPFYLHAAEEPVAAEEEPIAPAAASATDTAPRDTAIPDQNLNKITVTGSRIPRAQAEGPSPVTVITGEEMKARGYRNVYDAIATQTQNTGMTQGEDYGNTWQPAANALNLRGLGPNHTLVLVNGRRLADYPNAYGGSVNFTNIANIPSVIIDRIEILSSGASAIYGSDAIAGVVNIILKDKAQGVDVNVRGGTTERGGGDNYQLQLSGGGTWDRFDGFFGLEATKRDPIWGSQRDFMNSYPEGSTVGYRRNLETSAYISPGCQGYGGLFGGNVTNRNGRCTTDQYYNNYWTVQSKKENYDGYLSGAYHLSDTAKVFANLLFGFDKTQTNTRGPSFTSPDFYNANTGNIERWARIFSPEEIGGRERNNSEWRETTWTGTLGFSDKIGSSDWNYEVAYTRSQYTSDRSTRYTPLSGIKDFYLGPQLGEQNGYPVYAPDTSRLDRPLTREEWARYSGVLTQKSKSESQTYSFTTNGELFNLPAGPVGFASVAEYGKQSYSVRPDRRLNDGTFYNTTPGSVSGGDRDRYALGAELSIPLTDTLLASTAGRWDQYKFSGRSEQDFTYNTGLEWRPVKSLLFRGNYSTSFRAPDLNYIYQADSNGYFAGQKDYYGCAQGIEGACDPNAVNYTQSGTSDLESEHGTSWSYGVVWSPSSNVDFSADFWRVQIKDLLTTVDANRLLQEEYQCRISGNTGSHCQEVLSRIIRNPATSAVDPNKLQRVRINAINAINAASERTSGLDFKANARWDANQWGDFSSSIGYSLVLSHFYKESDDAPTLDLRNDYTQSANWRSKINASLTWNINDFISTVFVNRYGSVANAAGTGRLTPWAVVNASVRYKTTPQSSVGLTVNNVLDKVKKDDSAGWPNYPTGNYDPYGRQWWLDFSYHFK</sequence>
<keyword evidence="12" id="KW-0675">Receptor</keyword>
<evidence type="ECO:0000313" key="12">
    <source>
        <dbReference type="EMBL" id="QZN95189.1"/>
    </source>
</evidence>
<feature type="domain" description="TonB-dependent receptor-like beta-barrel" evidence="10">
    <location>
        <begin position="359"/>
        <end position="880"/>
    </location>
</feature>